<dbReference type="PROSITE" id="PS50977">
    <property type="entry name" value="HTH_TETR_2"/>
    <property type="match status" value="1"/>
</dbReference>
<evidence type="ECO:0000259" key="3">
    <source>
        <dbReference type="PROSITE" id="PS50977"/>
    </source>
</evidence>
<dbReference type="EMBL" id="JBHTOH010000072">
    <property type="protein sequence ID" value="MFD1411415.1"/>
    <property type="molecule type" value="Genomic_DNA"/>
</dbReference>
<feature type="DNA-binding region" description="H-T-H motif" evidence="2">
    <location>
        <begin position="32"/>
        <end position="51"/>
    </location>
</feature>
<dbReference type="InterPro" id="IPR050109">
    <property type="entry name" value="HTH-type_TetR-like_transc_reg"/>
</dbReference>
<dbReference type="InterPro" id="IPR001647">
    <property type="entry name" value="HTH_TetR"/>
</dbReference>
<gene>
    <name evidence="4" type="ORF">ACFQ4R_07440</name>
</gene>
<dbReference type="InterPro" id="IPR009057">
    <property type="entry name" value="Homeodomain-like_sf"/>
</dbReference>
<dbReference type="SUPFAM" id="SSF48498">
    <property type="entry name" value="Tetracyclin repressor-like, C-terminal domain"/>
    <property type="match status" value="1"/>
</dbReference>
<feature type="domain" description="HTH tetR-type" evidence="3">
    <location>
        <begin position="9"/>
        <end position="69"/>
    </location>
</feature>
<sequence length="212" mass="23816">MTKRLPEDPAKKARMLTAAIQLFAEQGYEPTHVDQIAQQAAVSKGLVFKYFTNKEQLYLAALTAANQQFMTVIDRTVWQNSADLSAMIINATRYKIQLQLQFPAEFNLLMTAFVHQQQLPASSQAYVQKMFVANHDLTSELMTPVVALLQFKPGATAADLLEVIGYITNGYIHKIQRYLAAHPEITKIEQMEPLIQDLATKLKLVESGFIQG</sequence>
<dbReference type="Pfam" id="PF00440">
    <property type="entry name" value="TetR_N"/>
    <property type="match status" value="1"/>
</dbReference>
<keyword evidence="1 2" id="KW-0238">DNA-binding</keyword>
<dbReference type="PANTHER" id="PTHR30328">
    <property type="entry name" value="TRANSCRIPTIONAL REPRESSOR"/>
    <property type="match status" value="1"/>
</dbReference>
<evidence type="ECO:0000256" key="2">
    <source>
        <dbReference type="PROSITE-ProRule" id="PRU00335"/>
    </source>
</evidence>
<dbReference type="SUPFAM" id="SSF46689">
    <property type="entry name" value="Homeodomain-like"/>
    <property type="match status" value="1"/>
</dbReference>
<dbReference type="Gene3D" id="1.10.357.10">
    <property type="entry name" value="Tetracycline Repressor, domain 2"/>
    <property type="match status" value="1"/>
</dbReference>
<comment type="caution">
    <text evidence="4">The sequence shown here is derived from an EMBL/GenBank/DDBJ whole genome shotgun (WGS) entry which is preliminary data.</text>
</comment>
<dbReference type="Gene3D" id="1.10.10.60">
    <property type="entry name" value="Homeodomain-like"/>
    <property type="match status" value="1"/>
</dbReference>
<proteinExistence type="predicted"/>
<dbReference type="PRINTS" id="PR00455">
    <property type="entry name" value="HTHTETR"/>
</dbReference>
<dbReference type="RefSeq" id="WP_125651461.1">
    <property type="nucleotide sequence ID" value="NZ_JBHTOH010000072.1"/>
</dbReference>
<dbReference type="Proteomes" id="UP001597191">
    <property type="component" value="Unassembled WGS sequence"/>
</dbReference>
<evidence type="ECO:0000256" key="1">
    <source>
        <dbReference type="ARBA" id="ARBA00023125"/>
    </source>
</evidence>
<evidence type="ECO:0000313" key="4">
    <source>
        <dbReference type="EMBL" id="MFD1411415.1"/>
    </source>
</evidence>
<accession>A0ABW4BPI2</accession>
<organism evidence="4 5">
    <name type="scientific">Lapidilactobacillus gannanensis</name>
    <dbReference type="NCBI Taxonomy" id="2486002"/>
    <lineage>
        <taxon>Bacteria</taxon>
        <taxon>Bacillati</taxon>
        <taxon>Bacillota</taxon>
        <taxon>Bacilli</taxon>
        <taxon>Lactobacillales</taxon>
        <taxon>Lactobacillaceae</taxon>
        <taxon>Lapidilactobacillus</taxon>
    </lineage>
</organism>
<keyword evidence="5" id="KW-1185">Reference proteome</keyword>
<name>A0ABW4BPI2_9LACO</name>
<dbReference type="InterPro" id="IPR036271">
    <property type="entry name" value="Tet_transcr_reg_TetR-rel_C_sf"/>
</dbReference>
<reference evidence="5" key="1">
    <citation type="journal article" date="2019" name="Int. J. Syst. Evol. Microbiol.">
        <title>The Global Catalogue of Microorganisms (GCM) 10K type strain sequencing project: providing services to taxonomists for standard genome sequencing and annotation.</title>
        <authorList>
            <consortium name="The Broad Institute Genomics Platform"/>
            <consortium name="The Broad Institute Genome Sequencing Center for Infectious Disease"/>
            <person name="Wu L."/>
            <person name="Ma J."/>
        </authorList>
    </citation>
    <scope>NUCLEOTIDE SEQUENCE [LARGE SCALE GENOMIC DNA]</scope>
    <source>
        <strain evidence="5">CCM 8937</strain>
    </source>
</reference>
<protein>
    <submittedName>
        <fullName evidence="4">TetR/AcrR family transcriptional regulator</fullName>
    </submittedName>
</protein>
<evidence type="ECO:0000313" key="5">
    <source>
        <dbReference type="Proteomes" id="UP001597191"/>
    </source>
</evidence>
<dbReference type="PANTHER" id="PTHR30328:SF54">
    <property type="entry name" value="HTH-TYPE TRANSCRIPTIONAL REPRESSOR SCO4008"/>
    <property type="match status" value="1"/>
</dbReference>